<dbReference type="AlphaFoldDB" id="A0A8X8WWK3"/>
<evidence type="ECO:0000313" key="14">
    <source>
        <dbReference type="Proteomes" id="UP000298416"/>
    </source>
</evidence>
<dbReference type="OrthoDB" id="1906869at2759"/>
<evidence type="ECO:0000256" key="2">
    <source>
        <dbReference type="ARBA" id="ARBA00007853"/>
    </source>
</evidence>
<dbReference type="Pfam" id="PF06507">
    <property type="entry name" value="ARF_AD"/>
    <property type="match status" value="1"/>
</dbReference>
<dbReference type="FunFam" id="2.40.330.10:FF:000001">
    <property type="entry name" value="Auxin response factor"/>
    <property type="match status" value="1"/>
</dbReference>
<evidence type="ECO:0000256" key="6">
    <source>
        <dbReference type="ARBA" id="ARBA00023163"/>
    </source>
</evidence>
<dbReference type="PROSITE" id="PS50863">
    <property type="entry name" value="B3"/>
    <property type="match status" value="1"/>
</dbReference>
<sequence>MLTFMESKERSKESEKCLDSQLWHACAGSMVQMPPVNSNVFYFPQGHFEHVSGSLDLRNCPRLPAYVSCRVSAVKFMADPDTDEVFAKIRLVPVEGNEVDLDKDGAAEVNGLESQDKPSSFAKTLTQSDANNGGGFSVPRYCAETIFPRLDYTADPPVQTILVKDVHGEVWNFRHIYRGTPRRHLLTTGWSTFVNHKKLVAGDSIVFLRAENGDLCVGIRRAKNGIGGGSEVPSQWSPGGGGCALPYGGFSMFFKEDESKLSRNGGGNNNGSLVSKGRRVKTEDVIEAATLGANGKPFEVIYYPRASNPEFCVMTSLVKAALQIHWCSGMRFKMAFETEDSSRISWFMGTISSAVVADPARWPDSPWRLLQVRWDEPDLLQNVKRVNPWSIELVSNLPNIHLSPFSSPHKKLRLPHPPDFSIDGHLPFPAFTGSHPLGSSYPFGCLTDNAPAGMQGARHGQYDITLSDLHFSKLRSGQFPPDSHRPLDRASIPIRPSNPFVSQPSNDENISCLLTMGTISIQGSTKSQNRKEAPFVLFGQEIHTAKQISVTCSSDTVSTRRTVNSLDESGFFPNRNDARERSSSKWFQSELNIETDHCKVFMESEDVGRTLNLSLLGSYEELHMKLASMFRVEITEIAKHIHYLDDTGAVRQLGEEPFSKFSKTARRLRVVADSSSDSVEV</sequence>
<dbReference type="GO" id="GO:0009734">
    <property type="term" value="P:auxin-activated signaling pathway"/>
    <property type="evidence" value="ECO:0007669"/>
    <property type="project" value="UniProtKB-KW"/>
</dbReference>
<dbReference type="GO" id="GO:0051301">
    <property type="term" value="P:cell division"/>
    <property type="evidence" value="ECO:0007669"/>
    <property type="project" value="UniProtKB-ARBA"/>
</dbReference>
<keyword evidence="5 10" id="KW-0238">DNA-binding</keyword>
<dbReference type="InterPro" id="IPR003340">
    <property type="entry name" value="B3_DNA-bd"/>
</dbReference>
<dbReference type="GO" id="GO:0007389">
    <property type="term" value="P:pattern specification process"/>
    <property type="evidence" value="ECO:0007669"/>
    <property type="project" value="UniProtKB-ARBA"/>
</dbReference>
<dbReference type="Gene3D" id="3.10.20.90">
    <property type="entry name" value="Phosphatidylinositol 3-kinase Catalytic Subunit, Chain A, domain 1"/>
    <property type="match status" value="1"/>
</dbReference>
<dbReference type="PANTHER" id="PTHR31384">
    <property type="entry name" value="AUXIN RESPONSE FACTOR 4-RELATED"/>
    <property type="match status" value="1"/>
</dbReference>
<comment type="function">
    <text evidence="9">Auxin response factors (ARFs) are transcriptional factors that bind specifically to the DNA sequence 5'-TGTCTC-3' found in the auxin-responsive promoter elements (AuxREs). Could act as transcriptional activator or repressor. Formation of heterodimers with Aux/IAA proteins may alter their ability to modulate early auxin response genes expression.</text>
</comment>
<comment type="caution">
    <text evidence="13">The sequence shown here is derived from an EMBL/GenBank/DDBJ whole genome shotgun (WGS) entry which is preliminary data.</text>
</comment>
<dbReference type="GO" id="GO:0005634">
    <property type="term" value="C:nucleus"/>
    <property type="evidence" value="ECO:0007669"/>
    <property type="project" value="UniProtKB-SubCell"/>
</dbReference>
<reference evidence="13" key="1">
    <citation type="submission" date="2018-01" db="EMBL/GenBank/DDBJ databases">
        <authorList>
            <person name="Mao J.F."/>
        </authorList>
    </citation>
    <scope>NUCLEOTIDE SEQUENCE</scope>
    <source>
        <strain evidence="13">Huo1</strain>
        <tissue evidence="13">Leaf</tissue>
    </source>
</reference>
<feature type="domain" description="TF-B3" evidence="11">
    <location>
        <begin position="121"/>
        <end position="223"/>
    </location>
</feature>
<dbReference type="Pfam" id="PF02362">
    <property type="entry name" value="B3"/>
    <property type="match status" value="1"/>
</dbReference>
<keyword evidence="8 10" id="KW-0927">Auxin signaling pathway</keyword>
<dbReference type="PANTHER" id="PTHR31384:SF39">
    <property type="entry name" value="AUXIN RESPONSE FACTOR"/>
    <property type="match status" value="1"/>
</dbReference>
<evidence type="ECO:0000256" key="3">
    <source>
        <dbReference type="ARBA" id="ARBA00011726"/>
    </source>
</evidence>
<evidence type="ECO:0000313" key="13">
    <source>
        <dbReference type="EMBL" id="KAG6401529.1"/>
    </source>
</evidence>
<dbReference type="EMBL" id="PNBA02000014">
    <property type="protein sequence ID" value="KAG6401529.1"/>
    <property type="molecule type" value="Genomic_DNA"/>
</dbReference>
<keyword evidence="4 10" id="KW-0805">Transcription regulation</keyword>
<dbReference type="SUPFAM" id="SSF101936">
    <property type="entry name" value="DNA-binding pseudobarrel domain"/>
    <property type="match status" value="1"/>
</dbReference>
<comment type="similarity">
    <text evidence="2 10">Belongs to the ARF family.</text>
</comment>
<evidence type="ECO:0000256" key="9">
    <source>
        <dbReference type="ARBA" id="ARBA00037697"/>
    </source>
</evidence>
<dbReference type="CDD" id="cd10017">
    <property type="entry name" value="B3_DNA"/>
    <property type="match status" value="1"/>
</dbReference>
<reference evidence="13" key="2">
    <citation type="submission" date="2020-08" db="EMBL/GenBank/DDBJ databases">
        <title>Plant Genome Project.</title>
        <authorList>
            <person name="Zhang R.-G."/>
        </authorList>
    </citation>
    <scope>NUCLEOTIDE SEQUENCE</scope>
    <source>
        <strain evidence="13">Huo1</strain>
        <tissue evidence="13">Leaf</tissue>
    </source>
</reference>
<dbReference type="FunFam" id="2.30.30.1040:FF:000002">
    <property type="entry name" value="Auxin response factor"/>
    <property type="match status" value="1"/>
</dbReference>
<name>A0A8X8WWK3_SALSN</name>
<dbReference type="PROSITE" id="PS51745">
    <property type="entry name" value="PB1"/>
    <property type="match status" value="1"/>
</dbReference>
<evidence type="ECO:0000259" key="12">
    <source>
        <dbReference type="PROSITE" id="PS51745"/>
    </source>
</evidence>
<dbReference type="SMART" id="SM01019">
    <property type="entry name" value="B3"/>
    <property type="match status" value="1"/>
</dbReference>
<dbReference type="Proteomes" id="UP000298416">
    <property type="component" value="Unassembled WGS sequence"/>
</dbReference>
<keyword evidence="7 10" id="KW-0539">Nucleus</keyword>
<evidence type="ECO:0000256" key="8">
    <source>
        <dbReference type="ARBA" id="ARBA00023294"/>
    </source>
</evidence>
<feature type="domain" description="PB1" evidence="12">
    <location>
        <begin position="595"/>
        <end position="673"/>
    </location>
</feature>
<accession>A0A8X8WWK3</accession>
<keyword evidence="14" id="KW-1185">Reference proteome</keyword>
<dbReference type="InterPro" id="IPR044835">
    <property type="entry name" value="ARF_plant"/>
</dbReference>
<comment type="subunit">
    <text evidence="3 10">Homodimers and heterodimers.</text>
</comment>
<protein>
    <recommendedName>
        <fullName evidence="10">Auxin response factor</fullName>
    </recommendedName>
</protein>
<evidence type="ECO:0000256" key="7">
    <source>
        <dbReference type="ARBA" id="ARBA00023242"/>
    </source>
</evidence>
<dbReference type="Gene3D" id="2.30.30.1040">
    <property type="match status" value="1"/>
</dbReference>
<keyword evidence="6 10" id="KW-0804">Transcription</keyword>
<evidence type="ECO:0000256" key="5">
    <source>
        <dbReference type="ARBA" id="ARBA00023125"/>
    </source>
</evidence>
<dbReference type="GO" id="GO:0003677">
    <property type="term" value="F:DNA binding"/>
    <property type="evidence" value="ECO:0007669"/>
    <property type="project" value="UniProtKB-KW"/>
</dbReference>
<dbReference type="Gene3D" id="2.40.330.10">
    <property type="entry name" value="DNA-binding pseudobarrel domain"/>
    <property type="match status" value="1"/>
</dbReference>
<dbReference type="InterPro" id="IPR015300">
    <property type="entry name" value="DNA-bd_pseudobarrel_sf"/>
</dbReference>
<dbReference type="InterPro" id="IPR053793">
    <property type="entry name" value="PB1-like"/>
</dbReference>
<dbReference type="GO" id="GO:0048829">
    <property type="term" value="P:root cap development"/>
    <property type="evidence" value="ECO:0007669"/>
    <property type="project" value="UniProtKB-ARBA"/>
</dbReference>
<dbReference type="GO" id="GO:0006355">
    <property type="term" value="P:regulation of DNA-templated transcription"/>
    <property type="evidence" value="ECO:0007669"/>
    <property type="project" value="InterPro"/>
</dbReference>
<dbReference type="InterPro" id="IPR010525">
    <property type="entry name" value="ARF_dom"/>
</dbReference>
<organism evidence="13">
    <name type="scientific">Salvia splendens</name>
    <name type="common">Scarlet sage</name>
    <dbReference type="NCBI Taxonomy" id="180675"/>
    <lineage>
        <taxon>Eukaryota</taxon>
        <taxon>Viridiplantae</taxon>
        <taxon>Streptophyta</taxon>
        <taxon>Embryophyta</taxon>
        <taxon>Tracheophyta</taxon>
        <taxon>Spermatophyta</taxon>
        <taxon>Magnoliopsida</taxon>
        <taxon>eudicotyledons</taxon>
        <taxon>Gunneridae</taxon>
        <taxon>Pentapetalae</taxon>
        <taxon>asterids</taxon>
        <taxon>lamiids</taxon>
        <taxon>Lamiales</taxon>
        <taxon>Lamiaceae</taxon>
        <taxon>Nepetoideae</taxon>
        <taxon>Mentheae</taxon>
        <taxon>Salviinae</taxon>
        <taxon>Salvia</taxon>
        <taxon>Salvia subgen. Calosphace</taxon>
        <taxon>core Calosphace</taxon>
    </lineage>
</organism>
<evidence type="ECO:0000256" key="1">
    <source>
        <dbReference type="ARBA" id="ARBA00004123"/>
    </source>
</evidence>
<proteinExistence type="inferred from homology"/>
<comment type="subcellular location">
    <subcellularLocation>
        <location evidence="1 10">Nucleus</location>
    </subcellularLocation>
</comment>
<evidence type="ECO:0000259" key="11">
    <source>
        <dbReference type="PROSITE" id="PS50863"/>
    </source>
</evidence>
<gene>
    <name evidence="13" type="ORF">SASPL_138388</name>
</gene>
<evidence type="ECO:0000256" key="10">
    <source>
        <dbReference type="RuleBase" id="RU004561"/>
    </source>
</evidence>
<evidence type="ECO:0000256" key="4">
    <source>
        <dbReference type="ARBA" id="ARBA00023015"/>
    </source>
</evidence>